<accession>A0ABR1VPJ3</accession>
<gene>
    <name evidence="2" type="ORF">PG996_005111</name>
</gene>
<comment type="caution">
    <text evidence="2">The sequence shown here is derived from an EMBL/GenBank/DDBJ whole genome shotgun (WGS) entry which is preliminary data.</text>
</comment>
<dbReference type="EMBL" id="JAQQWM010000003">
    <property type="protein sequence ID" value="KAK8071763.1"/>
    <property type="molecule type" value="Genomic_DNA"/>
</dbReference>
<reference evidence="2 3" key="1">
    <citation type="submission" date="2023-01" db="EMBL/GenBank/DDBJ databases">
        <title>Analysis of 21 Apiospora genomes using comparative genomics revels a genus with tremendous synthesis potential of carbohydrate active enzymes and secondary metabolites.</title>
        <authorList>
            <person name="Sorensen T."/>
        </authorList>
    </citation>
    <scope>NUCLEOTIDE SEQUENCE [LARGE SCALE GENOMIC DNA]</scope>
    <source>
        <strain evidence="2 3">CBS 83171</strain>
    </source>
</reference>
<evidence type="ECO:0000313" key="3">
    <source>
        <dbReference type="Proteomes" id="UP001446871"/>
    </source>
</evidence>
<name>A0ABR1VPJ3_9PEZI</name>
<dbReference type="Proteomes" id="UP001446871">
    <property type="component" value="Unassembled WGS sequence"/>
</dbReference>
<proteinExistence type="predicted"/>
<keyword evidence="3" id="KW-1185">Reference proteome</keyword>
<sequence>MTEEERGWAKAQLSALEWLDRVIVPSHEPVTRTKENVFKCFQAFVALIAILNSDPENFEEGRLMHPALQSAFEAAYPHKHPAHQDLVTIGFDEFFGLGLGDEHFTRLLTLVEGKCRELVASDTTLKQHWAAFGGTLYQPLQPQESDRGKKKSSPRGKEPSENPAFQSAWETSQAFDSMRWMFEERQDILAAFVHQLGEPSENLQPKVFGTRARRE</sequence>
<evidence type="ECO:0000313" key="2">
    <source>
        <dbReference type="EMBL" id="KAK8071763.1"/>
    </source>
</evidence>
<feature type="region of interest" description="Disordered" evidence="1">
    <location>
        <begin position="138"/>
        <end position="169"/>
    </location>
</feature>
<protein>
    <submittedName>
        <fullName evidence="2">Uncharacterized protein</fullName>
    </submittedName>
</protein>
<evidence type="ECO:0000256" key="1">
    <source>
        <dbReference type="SAM" id="MobiDB-lite"/>
    </source>
</evidence>
<organism evidence="2 3">
    <name type="scientific">Apiospora saccharicola</name>
    <dbReference type="NCBI Taxonomy" id="335842"/>
    <lineage>
        <taxon>Eukaryota</taxon>
        <taxon>Fungi</taxon>
        <taxon>Dikarya</taxon>
        <taxon>Ascomycota</taxon>
        <taxon>Pezizomycotina</taxon>
        <taxon>Sordariomycetes</taxon>
        <taxon>Xylariomycetidae</taxon>
        <taxon>Amphisphaeriales</taxon>
        <taxon>Apiosporaceae</taxon>
        <taxon>Apiospora</taxon>
    </lineage>
</organism>